<evidence type="ECO:0000256" key="3">
    <source>
        <dbReference type="ARBA" id="ARBA00022837"/>
    </source>
</evidence>
<dbReference type="EMBL" id="FP245455">
    <property type="status" value="NOT_ANNOTATED_CDS"/>
    <property type="molecule type" value="Genomic_DNA"/>
</dbReference>
<dbReference type="RefSeq" id="XP_021326278.1">
    <property type="nucleotide sequence ID" value="XM_021470603.2"/>
</dbReference>
<evidence type="ECO:0000313" key="11">
    <source>
        <dbReference type="Proteomes" id="UP000000437"/>
    </source>
</evidence>
<dbReference type="AGR" id="ZFIN:ZDB-GENE-110518-2"/>
<reference evidence="10" key="2">
    <citation type="submission" date="2015-11" db="UniProtKB">
        <authorList>
            <consortium name="Ensembl"/>
        </authorList>
    </citation>
    <scope>IDENTIFICATION</scope>
    <source>
        <strain evidence="10">Tuebingen</strain>
    </source>
</reference>
<keyword evidence="11" id="KW-1185">Reference proteome</keyword>
<evidence type="ECO:0000256" key="6">
    <source>
        <dbReference type="SAM" id="MobiDB-lite"/>
    </source>
</evidence>
<dbReference type="InterPro" id="IPR002126">
    <property type="entry name" value="Cadherin-like_dom"/>
</dbReference>
<keyword evidence="7" id="KW-1133">Transmembrane helix</keyword>
<evidence type="ECO:0000256" key="5">
    <source>
        <dbReference type="PROSITE-ProRule" id="PRU00043"/>
    </source>
</evidence>
<evidence type="ECO:0000259" key="9">
    <source>
        <dbReference type="PROSITE" id="PS50268"/>
    </source>
</evidence>
<dbReference type="ZFIN" id="ZDB-GENE-110518-2">
    <property type="gene designation" value="cdhr5b"/>
</dbReference>
<reference evidence="12" key="3">
    <citation type="submission" date="2025-04" db="UniProtKB">
        <authorList>
            <consortium name="RefSeq"/>
        </authorList>
    </citation>
    <scope>IDENTIFICATION</scope>
    <source>
        <strain evidence="12">Tuebingen</strain>
    </source>
</reference>
<dbReference type="Bgee" id="ENSDARG00000098791">
    <property type="expression patterns" value="Expressed in intestine and 8 other cell types or tissues"/>
</dbReference>
<dbReference type="CTD" id="101886483"/>
<feature type="compositionally biased region" description="Polar residues" evidence="6">
    <location>
        <begin position="571"/>
        <end position="589"/>
    </location>
</feature>
<feature type="domain" description="Cadherin" evidence="9">
    <location>
        <begin position="62"/>
        <end position="128"/>
    </location>
</feature>
<dbReference type="InterPro" id="IPR020894">
    <property type="entry name" value="Cadherin_CS"/>
</dbReference>
<feature type="compositionally biased region" description="Basic and acidic residues" evidence="6">
    <location>
        <begin position="593"/>
        <end position="629"/>
    </location>
</feature>
<organism evidence="10">
    <name type="scientific">Danio rerio</name>
    <name type="common">Zebrafish</name>
    <name type="synonym">Brachydanio rerio</name>
    <dbReference type="NCBI Taxonomy" id="7955"/>
    <lineage>
        <taxon>Eukaryota</taxon>
        <taxon>Metazoa</taxon>
        <taxon>Chordata</taxon>
        <taxon>Craniata</taxon>
        <taxon>Vertebrata</taxon>
        <taxon>Euteleostomi</taxon>
        <taxon>Actinopterygii</taxon>
        <taxon>Neopterygii</taxon>
        <taxon>Teleostei</taxon>
        <taxon>Ostariophysi</taxon>
        <taxon>Cypriniformes</taxon>
        <taxon>Danionidae</taxon>
        <taxon>Danioninae</taxon>
        <taxon>Danio</taxon>
    </lineage>
</organism>
<dbReference type="Proteomes" id="UP000000437">
    <property type="component" value="Chromosome 25"/>
</dbReference>
<feature type="region of interest" description="Disordered" evidence="6">
    <location>
        <begin position="518"/>
        <end position="547"/>
    </location>
</feature>
<evidence type="ECO:0000256" key="7">
    <source>
        <dbReference type="SAM" id="Phobius"/>
    </source>
</evidence>
<keyword evidence="3 5" id="KW-0106">Calcium</keyword>
<dbReference type="CDD" id="cd11304">
    <property type="entry name" value="Cadherin_repeat"/>
    <property type="match status" value="3"/>
</dbReference>
<dbReference type="PANTHER" id="PTHR24027">
    <property type="entry name" value="CADHERIN-23"/>
    <property type="match status" value="1"/>
</dbReference>
<feature type="domain" description="Cadherin" evidence="9">
    <location>
        <begin position="258"/>
        <end position="357"/>
    </location>
</feature>
<name>A0A0R4IIE9_DANRE</name>
<feature type="signal peptide" evidence="8">
    <location>
        <begin position="1"/>
        <end position="26"/>
    </location>
</feature>
<dbReference type="AlphaFoldDB" id="A0A0R4IIE9"/>
<feature type="chain" id="PRO_5044546644" evidence="8">
    <location>
        <begin position="27"/>
        <end position="673"/>
    </location>
</feature>
<sequence length="673" mass="73946">MDLRPKGAAVFIFLLVIFTFSKCSEAQDLCSVPLPFIFIKENNTIDALVTTINAAEGVTAVITGQNPPDLFDINDEYQLIAKTVMDYEKFDKDNPYLVNIECTKPGSTSTSLLLRIVLEDINDNPPSFKESWYSLEVKELTKVDTSVGLITATDPDESDRLYYRLESPEGEFDVETSFNPNILVKKLLDYDKVKQVTMTLYAQDTQIGSSAEVSHTATATVVVNIIDIDNRPPWFQPCTEYIFETSTVCINSGYNGVVTLKEQETDPLKLMPGPVYGIDGDAGIKELIGYTFMGGNEDGIFNINTDTGNITMLKPVDVVGPFVLTVMAFQKLNPDQFATTTVILKVALTASEFPPKFTKESYEGFISEDAGVDSLVLEGKTSNRALRVQATDEDFSNGYNPNLRFEIVDGTDFYITPEGFILMAKAVTPGTVNLEMRVIDTENDESSTASLVVEITPGGQLGKAGDFTSGDMAAVGATLAVFVVICLVCIGLLAHRIKGHNAAWKKLSEASIFRSTLGGGSGGPKEGMQYINESFQNDGDTPDNSRFAADLENKLEPEQSGTSQEKITRSAFLQTNSKPPADSSSLADSENTDGEKEVKPILTKERRTDEGYKSVWFREDIDPDTKEEVVIIPDTGEADGDHEDDEDDDSEEDDEDDLRTDMDLEDDDRLTSM</sequence>
<accession>A0A8M9PH48</accession>
<dbReference type="GO" id="GO:0007156">
    <property type="term" value="P:homophilic cell adhesion via plasma membrane adhesion molecules"/>
    <property type="evidence" value="ECO:0007669"/>
    <property type="project" value="InterPro"/>
</dbReference>
<protein>
    <submittedName>
        <fullName evidence="12">Cadherin-related family member 5 isoform X2</fullName>
    </submittedName>
    <submittedName>
        <fullName evidence="10">Cadherin-related family member 5b</fullName>
    </submittedName>
</protein>
<dbReference type="Ensembl" id="ENSDART00000167399.2">
    <property type="protein sequence ID" value="ENSDARP00000135376.1"/>
    <property type="gene ID" value="ENSDARG00000098791.3"/>
</dbReference>
<feature type="region of interest" description="Disordered" evidence="6">
    <location>
        <begin position="571"/>
        <end position="673"/>
    </location>
</feature>
<evidence type="ECO:0000313" key="10">
    <source>
        <dbReference type="Ensembl" id="ENSDARP00000135376"/>
    </source>
</evidence>
<feature type="compositionally biased region" description="Polar residues" evidence="6">
    <location>
        <begin position="531"/>
        <end position="544"/>
    </location>
</feature>
<evidence type="ECO:0000256" key="2">
    <source>
        <dbReference type="ARBA" id="ARBA00022737"/>
    </source>
</evidence>
<dbReference type="PROSITE" id="PS00232">
    <property type="entry name" value="CADHERIN_1"/>
    <property type="match status" value="1"/>
</dbReference>
<dbReference type="EMBL" id="AL954697">
    <property type="status" value="NOT_ANNOTATED_CDS"/>
    <property type="molecule type" value="Genomic_DNA"/>
</dbReference>
<accession>A0A0R4IIE9</accession>
<dbReference type="GO" id="GO:0005886">
    <property type="term" value="C:plasma membrane"/>
    <property type="evidence" value="ECO:0007669"/>
    <property type="project" value="InterPro"/>
</dbReference>
<dbReference type="SMART" id="SM00112">
    <property type="entry name" value="CA"/>
    <property type="match status" value="4"/>
</dbReference>
<dbReference type="SUPFAM" id="SSF49313">
    <property type="entry name" value="Cadherin-like"/>
    <property type="match status" value="4"/>
</dbReference>
<evidence type="ECO:0000313" key="13">
    <source>
        <dbReference type="ZFIN" id="ZDB-GENE-110518-2"/>
    </source>
</evidence>
<dbReference type="OMA" id="PDYEANT"/>
<keyword evidence="2" id="KW-0677">Repeat</keyword>
<keyword evidence="4 7" id="KW-0472">Membrane</keyword>
<dbReference type="GO" id="GO:0009653">
    <property type="term" value="P:anatomical structure morphogenesis"/>
    <property type="evidence" value="ECO:0007669"/>
    <property type="project" value="UniProtKB-ARBA"/>
</dbReference>
<evidence type="ECO:0000256" key="4">
    <source>
        <dbReference type="ARBA" id="ARBA00023136"/>
    </source>
</evidence>
<feature type="domain" description="Cadherin" evidence="9">
    <location>
        <begin position="129"/>
        <end position="235"/>
    </location>
</feature>
<dbReference type="GO" id="GO:0005509">
    <property type="term" value="F:calcium ion binding"/>
    <property type="evidence" value="ECO:0007669"/>
    <property type="project" value="UniProtKB-UniRule"/>
</dbReference>
<keyword evidence="7" id="KW-0812">Transmembrane</keyword>
<comment type="subcellular location">
    <subcellularLocation>
        <location evidence="1">Membrane</location>
    </subcellularLocation>
</comment>
<evidence type="ECO:0000256" key="1">
    <source>
        <dbReference type="ARBA" id="ARBA00004370"/>
    </source>
</evidence>
<reference evidence="10 11" key="1">
    <citation type="journal article" date="2013" name="Nature">
        <title>The zebrafish reference genome sequence and its relationship to the human genome.</title>
        <authorList>
            <consortium name="Genome Reference Consortium Zebrafish"/>
            <person name="Howe K."/>
            <person name="Clark M.D."/>
            <person name="Torroja C.F."/>
            <person name="Torrance J."/>
            <person name="Berthelot C."/>
            <person name="Muffato M."/>
            <person name="Collins J.E."/>
            <person name="Humphray S."/>
            <person name="McLaren K."/>
            <person name="Matthews L."/>
            <person name="McLaren S."/>
            <person name="Sealy I."/>
            <person name="Caccamo M."/>
            <person name="Churcher C."/>
            <person name="Scott C."/>
            <person name="Barrett J.C."/>
            <person name="Koch R."/>
            <person name="Rauch G.J."/>
            <person name="White S."/>
            <person name="Chow W."/>
            <person name="Kilian B."/>
            <person name="Quintais L.T."/>
            <person name="Guerra-Assuncao J.A."/>
            <person name="Zhou Y."/>
            <person name="Gu Y."/>
            <person name="Yen J."/>
            <person name="Vogel J.H."/>
            <person name="Eyre T."/>
            <person name="Redmond S."/>
            <person name="Banerjee R."/>
            <person name="Chi J."/>
            <person name="Fu B."/>
            <person name="Langley E."/>
            <person name="Maguire S.F."/>
            <person name="Laird G.K."/>
            <person name="Lloyd D."/>
            <person name="Kenyon E."/>
            <person name="Donaldson S."/>
            <person name="Sehra H."/>
            <person name="Almeida-King J."/>
            <person name="Loveland J."/>
            <person name="Trevanion S."/>
            <person name="Jones M."/>
            <person name="Quail M."/>
            <person name="Willey D."/>
            <person name="Hunt A."/>
            <person name="Burton J."/>
            <person name="Sims S."/>
            <person name="McLay K."/>
            <person name="Plumb B."/>
            <person name="Davis J."/>
            <person name="Clee C."/>
            <person name="Oliver K."/>
            <person name="Clark R."/>
            <person name="Riddle C."/>
            <person name="Elliot D."/>
            <person name="Eliott D."/>
            <person name="Threadgold G."/>
            <person name="Harden G."/>
            <person name="Ware D."/>
            <person name="Begum S."/>
            <person name="Mortimore B."/>
            <person name="Mortimer B."/>
            <person name="Kerry G."/>
            <person name="Heath P."/>
            <person name="Phillimore B."/>
            <person name="Tracey A."/>
            <person name="Corby N."/>
            <person name="Dunn M."/>
            <person name="Johnson C."/>
            <person name="Wood J."/>
            <person name="Clark S."/>
            <person name="Pelan S."/>
            <person name="Griffiths G."/>
            <person name="Smith M."/>
            <person name="Glithero R."/>
            <person name="Howden P."/>
            <person name="Barker N."/>
            <person name="Lloyd C."/>
            <person name="Stevens C."/>
            <person name="Harley J."/>
            <person name="Holt K."/>
            <person name="Panagiotidis G."/>
            <person name="Lovell J."/>
            <person name="Beasley H."/>
            <person name="Henderson C."/>
            <person name="Gordon D."/>
            <person name="Auger K."/>
            <person name="Wright D."/>
            <person name="Collins J."/>
            <person name="Raisen C."/>
            <person name="Dyer L."/>
            <person name="Leung K."/>
            <person name="Robertson L."/>
            <person name="Ambridge K."/>
            <person name="Leongamornlert D."/>
            <person name="McGuire S."/>
            <person name="Gilderthorp R."/>
            <person name="Griffiths C."/>
            <person name="Manthravadi D."/>
            <person name="Nichol S."/>
            <person name="Barker G."/>
            <person name="Whitehead S."/>
            <person name="Kay M."/>
            <person name="Brown J."/>
            <person name="Murnane C."/>
            <person name="Gray E."/>
            <person name="Humphries M."/>
            <person name="Sycamore N."/>
            <person name="Barker D."/>
            <person name="Saunders D."/>
            <person name="Wallis J."/>
            <person name="Babbage A."/>
            <person name="Hammond S."/>
            <person name="Mashreghi-Mohammadi M."/>
            <person name="Barr L."/>
            <person name="Martin S."/>
            <person name="Wray P."/>
            <person name="Ellington A."/>
            <person name="Matthews N."/>
            <person name="Ellwood M."/>
            <person name="Woodmansey R."/>
            <person name="Clark G."/>
            <person name="Cooper J."/>
            <person name="Cooper J."/>
            <person name="Tromans A."/>
            <person name="Grafham D."/>
            <person name="Skuce C."/>
            <person name="Pandian R."/>
            <person name="Andrews R."/>
            <person name="Harrison E."/>
            <person name="Kimberley A."/>
            <person name="Garnett J."/>
            <person name="Fosker N."/>
            <person name="Hall R."/>
            <person name="Garner P."/>
            <person name="Kelly D."/>
            <person name="Bird C."/>
            <person name="Palmer S."/>
            <person name="Gehring I."/>
            <person name="Berger A."/>
            <person name="Dooley C.M."/>
            <person name="Ersan-Urun Z."/>
            <person name="Eser C."/>
            <person name="Geiger H."/>
            <person name="Geisler M."/>
            <person name="Karotki L."/>
            <person name="Kirn A."/>
            <person name="Konantz J."/>
            <person name="Konantz M."/>
            <person name="Oberlander M."/>
            <person name="Rudolph-Geiger S."/>
            <person name="Teucke M."/>
            <person name="Lanz C."/>
            <person name="Raddatz G."/>
            <person name="Osoegawa K."/>
            <person name="Zhu B."/>
            <person name="Rapp A."/>
            <person name="Widaa S."/>
            <person name="Langford C."/>
            <person name="Yang F."/>
            <person name="Schuster S.C."/>
            <person name="Carter N.P."/>
            <person name="Harrow J."/>
            <person name="Ning Z."/>
            <person name="Herrero J."/>
            <person name="Searle S.M."/>
            <person name="Enright A."/>
            <person name="Geisler R."/>
            <person name="Plasterk R.H."/>
            <person name="Lee C."/>
            <person name="Westerfield M."/>
            <person name="de Jong P.J."/>
            <person name="Zon L.I."/>
            <person name="Postlethwait J.H."/>
            <person name="Nusslein-Volhard C."/>
            <person name="Hubbard T.J."/>
            <person name="Roest Crollius H."/>
            <person name="Rogers J."/>
            <person name="Stemple D.L."/>
        </authorList>
    </citation>
    <scope>NUCLEOTIDE SEQUENCE [LARGE SCALE GENOMIC DNA]</scope>
    <source>
        <strain evidence="10">Tuebingen</strain>
    </source>
</reference>
<dbReference type="Pfam" id="PF00028">
    <property type="entry name" value="Cadherin"/>
    <property type="match status" value="2"/>
</dbReference>
<dbReference type="PRINTS" id="PR00205">
    <property type="entry name" value="CADHERIN"/>
</dbReference>
<gene>
    <name evidence="10 12 13" type="primary">cdhr5b</name>
</gene>
<evidence type="ECO:0000313" key="12">
    <source>
        <dbReference type="RefSeq" id="XP_021326278.1"/>
    </source>
</evidence>
<dbReference type="PANTHER" id="PTHR24027:SF414">
    <property type="entry name" value="CADHERIN-RELATED FAMILY MEMBER 5 ISOFORM X1"/>
    <property type="match status" value="1"/>
</dbReference>
<dbReference type="PROSITE" id="PS50268">
    <property type="entry name" value="CADHERIN_2"/>
    <property type="match status" value="4"/>
</dbReference>
<dbReference type="SMR" id="A0A0R4IIE9"/>
<proteinExistence type="predicted"/>
<dbReference type="eggNOG" id="KOG3594">
    <property type="taxonomic scope" value="Eukaryota"/>
</dbReference>
<dbReference type="STRING" id="7955.ENSDARP00000135376"/>
<dbReference type="InterPro" id="IPR039808">
    <property type="entry name" value="Cadherin"/>
</dbReference>
<feature type="domain" description="Cadherin" evidence="9">
    <location>
        <begin position="358"/>
        <end position="467"/>
    </location>
</feature>
<feature type="transmembrane region" description="Helical" evidence="7">
    <location>
        <begin position="472"/>
        <end position="494"/>
    </location>
</feature>
<dbReference type="InterPro" id="IPR015919">
    <property type="entry name" value="Cadherin-like_sf"/>
</dbReference>
<dbReference type="PaxDb" id="7955-ENSDARP00000127595"/>
<evidence type="ECO:0000256" key="8">
    <source>
        <dbReference type="SAM" id="SignalP"/>
    </source>
</evidence>
<feature type="compositionally biased region" description="Acidic residues" evidence="6">
    <location>
        <begin position="636"/>
        <end position="673"/>
    </location>
</feature>
<dbReference type="GeneID" id="101886483"/>
<dbReference type="GeneTree" id="ENSGT00940000164955"/>
<keyword evidence="8" id="KW-0732">Signal</keyword>
<dbReference type="Gene3D" id="2.60.40.60">
    <property type="entry name" value="Cadherins"/>
    <property type="match status" value="4"/>
</dbReference>